<evidence type="ECO:0000313" key="2">
    <source>
        <dbReference type="Proteomes" id="UP001288620"/>
    </source>
</evidence>
<dbReference type="Proteomes" id="UP001288620">
    <property type="component" value="Unassembled WGS sequence"/>
</dbReference>
<dbReference type="InterPro" id="IPR010982">
    <property type="entry name" value="Lambda_DNA-bd_dom_sf"/>
</dbReference>
<name>A0ABU5LK44_9GAMM</name>
<dbReference type="RefSeq" id="WP_322543969.1">
    <property type="nucleotide sequence ID" value="NZ_JAOBTT010000002.1"/>
</dbReference>
<gene>
    <name evidence="1" type="ORF">N4G40_17630</name>
</gene>
<comment type="caution">
    <text evidence="1">The sequence shown here is derived from an EMBL/GenBank/DDBJ whole genome shotgun (WGS) entry which is preliminary data.</text>
</comment>
<keyword evidence="2" id="KW-1185">Reference proteome</keyword>
<organism evidence="1 2">
    <name type="scientific">Pantoea eucrina</name>
    <dbReference type="NCBI Taxonomy" id="472693"/>
    <lineage>
        <taxon>Bacteria</taxon>
        <taxon>Pseudomonadati</taxon>
        <taxon>Pseudomonadota</taxon>
        <taxon>Gammaproteobacteria</taxon>
        <taxon>Enterobacterales</taxon>
        <taxon>Erwiniaceae</taxon>
        <taxon>Pantoea</taxon>
    </lineage>
</organism>
<reference evidence="2" key="1">
    <citation type="submission" date="2023-07" db="EMBL/GenBank/DDBJ databases">
        <title>Structural and functional analysis of rice phyllospheric bacteria for their antimicrobial properties and defense elicitation against blast disease.</title>
        <authorList>
            <person name="Sahu K.P."/>
            <person name="Asharani P."/>
            <person name="Kumar M."/>
            <person name="Reddy B."/>
            <person name="Kumar A."/>
        </authorList>
    </citation>
    <scope>NUCLEOTIDE SEQUENCE [LARGE SCALE GENOMIC DNA]</scope>
    <source>
        <strain evidence="2">OsEp_Plm_30P10</strain>
    </source>
</reference>
<dbReference type="Gene3D" id="1.10.260.40">
    <property type="entry name" value="lambda repressor-like DNA-binding domains"/>
    <property type="match status" value="1"/>
</dbReference>
<evidence type="ECO:0000313" key="1">
    <source>
        <dbReference type="EMBL" id="MDZ7280075.1"/>
    </source>
</evidence>
<dbReference type="EMBL" id="JAOBTT010000002">
    <property type="protein sequence ID" value="MDZ7280075.1"/>
    <property type="molecule type" value="Genomic_DNA"/>
</dbReference>
<accession>A0ABU5LK44</accession>
<proteinExistence type="predicted"/>
<sequence length="75" mass="8647">MPKNYIQTVCVQPDVKMLRIEAGLTQADAAERFNLSLRVWQMKESLSRPVPLSQGEYELLLLLAGRHPHFRLLTK</sequence>
<protein>
    <submittedName>
        <fullName evidence="1">Transcriptional regulator</fullName>
    </submittedName>
</protein>